<evidence type="ECO:0000313" key="3">
    <source>
        <dbReference type="Proteomes" id="UP001258315"/>
    </source>
</evidence>
<dbReference type="RefSeq" id="WP_311952035.1">
    <property type="nucleotide sequence ID" value="NZ_JAVLVU010000001.1"/>
</dbReference>
<protein>
    <submittedName>
        <fullName evidence="2">Cation transport ATPase</fullName>
    </submittedName>
</protein>
<keyword evidence="1" id="KW-0812">Transmembrane</keyword>
<name>A0ABU3GXU6_9SPHI</name>
<accession>A0ABU3GXU6</accession>
<feature type="transmembrane region" description="Helical" evidence="1">
    <location>
        <begin position="76"/>
        <end position="98"/>
    </location>
</feature>
<evidence type="ECO:0000256" key="1">
    <source>
        <dbReference type="SAM" id="Phobius"/>
    </source>
</evidence>
<keyword evidence="3" id="KW-1185">Reference proteome</keyword>
<dbReference type="Proteomes" id="UP001258315">
    <property type="component" value="Unassembled WGS sequence"/>
</dbReference>
<feature type="transmembrane region" description="Helical" evidence="1">
    <location>
        <begin position="6"/>
        <end position="29"/>
    </location>
</feature>
<organism evidence="2 3">
    <name type="scientific">Mucilaginibacter terrae</name>
    <dbReference type="NCBI Taxonomy" id="1955052"/>
    <lineage>
        <taxon>Bacteria</taxon>
        <taxon>Pseudomonadati</taxon>
        <taxon>Bacteroidota</taxon>
        <taxon>Sphingobacteriia</taxon>
        <taxon>Sphingobacteriales</taxon>
        <taxon>Sphingobacteriaceae</taxon>
        <taxon>Mucilaginibacter</taxon>
    </lineage>
</organism>
<reference evidence="3" key="1">
    <citation type="submission" date="2023-07" db="EMBL/GenBank/DDBJ databases">
        <title>Functional and genomic diversity of the sorghum phyllosphere microbiome.</title>
        <authorList>
            <person name="Shade A."/>
        </authorList>
    </citation>
    <scope>NUCLEOTIDE SEQUENCE [LARGE SCALE GENOMIC DNA]</scope>
    <source>
        <strain evidence="3">SORGH_AS_0422</strain>
    </source>
</reference>
<gene>
    <name evidence="2" type="ORF">QE417_003664</name>
</gene>
<evidence type="ECO:0000313" key="2">
    <source>
        <dbReference type="EMBL" id="MDT3404592.1"/>
    </source>
</evidence>
<keyword evidence="1" id="KW-1133">Transmembrane helix</keyword>
<feature type="transmembrane region" description="Helical" evidence="1">
    <location>
        <begin position="41"/>
        <end position="64"/>
    </location>
</feature>
<sequence length="100" mass="11680">MKTLKYIAKFITRLVLILLLFVGYLLIQYREKMHNLGFIKLQWQLIFPVVLILSFLGLFITAAIKKYNQGDLNLLLIVNSVMLIIYGMAIFFRIYALIGH</sequence>
<keyword evidence="1" id="KW-0472">Membrane</keyword>
<proteinExistence type="predicted"/>
<dbReference type="EMBL" id="JAVLVU010000001">
    <property type="protein sequence ID" value="MDT3404592.1"/>
    <property type="molecule type" value="Genomic_DNA"/>
</dbReference>
<comment type="caution">
    <text evidence="2">The sequence shown here is derived from an EMBL/GenBank/DDBJ whole genome shotgun (WGS) entry which is preliminary data.</text>
</comment>